<comment type="caution">
    <text evidence="1">The sequence shown here is derived from an EMBL/GenBank/DDBJ whole genome shotgun (WGS) entry which is preliminary data.</text>
</comment>
<dbReference type="OrthoDB" id="6066315at2759"/>
<name>A0A2G8JSI7_STIJA</name>
<keyword evidence="2" id="KW-1185">Reference proteome</keyword>
<dbReference type="SUPFAM" id="SSF54001">
    <property type="entry name" value="Cysteine proteinases"/>
    <property type="match status" value="1"/>
</dbReference>
<evidence type="ECO:0000313" key="1">
    <source>
        <dbReference type="EMBL" id="PIK38722.1"/>
    </source>
</evidence>
<dbReference type="EMBL" id="MRZV01001321">
    <property type="protein sequence ID" value="PIK38722.1"/>
    <property type="molecule type" value="Genomic_DNA"/>
</dbReference>
<dbReference type="Gene3D" id="3.40.395.10">
    <property type="entry name" value="Adenoviral Proteinase, Chain A"/>
    <property type="match status" value="1"/>
</dbReference>
<reference evidence="1 2" key="1">
    <citation type="journal article" date="2017" name="PLoS Biol.">
        <title>The sea cucumber genome provides insights into morphological evolution and visceral regeneration.</title>
        <authorList>
            <person name="Zhang X."/>
            <person name="Sun L."/>
            <person name="Yuan J."/>
            <person name="Sun Y."/>
            <person name="Gao Y."/>
            <person name="Zhang L."/>
            <person name="Li S."/>
            <person name="Dai H."/>
            <person name="Hamel J.F."/>
            <person name="Liu C."/>
            <person name="Yu Y."/>
            <person name="Liu S."/>
            <person name="Lin W."/>
            <person name="Guo K."/>
            <person name="Jin S."/>
            <person name="Xu P."/>
            <person name="Storey K.B."/>
            <person name="Huan P."/>
            <person name="Zhang T."/>
            <person name="Zhou Y."/>
            <person name="Zhang J."/>
            <person name="Lin C."/>
            <person name="Li X."/>
            <person name="Xing L."/>
            <person name="Huo D."/>
            <person name="Sun M."/>
            <person name="Wang L."/>
            <person name="Mercier A."/>
            <person name="Li F."/>
            <person name="Yang H."/>
            <person name="Xiang J."/>
        </authorList>
    </citation>
    <scope>NUCLEOTIDE SEQUENCE [LARGE SCALE GENOMIC DNA]</scope>
    <source>
        <strain evidence="1">Shaxun</strain>
        <tissue evidence="1">Muscle</tissue>
    </source>
</reference>
<accession>A0A2G8JSI7</accession>
<organism evidence="1 2">
    <name type="scientific">Stichopus japonicus</name>
    <name type="common">Sea cucumber</name>
    <dbReference type="NCBI Taxonomy" id="307972"/>
    <lineage>
        <taxon>Eukaryota</taxon>
        <taxon>Metazoa</taxon>
        <taxon>Echinodermata</taxon>
        <taxon>Eleutherozoa</taxon>
        <taxon>Echinozoa</taxon>
        <taxon>Holothuroidea</taxon>
        <taxon>Aspidochirotacea</taxon>
        <taxon>Aspidochirotida</taxon>
        <taxon>Stichopodidae</taxon>
        <taxon>Apostichopus</taxon>
    </lineage>
</organism>
<dbReference type="InterPro" id="IPR038765">
    <property type="entry name" value="Papain-like_cys_pep_sf"/>
</dbReference>
<gene>
    <name evidence="1" type="ORF">BSL78_24436</name>
</gene>
<dbReference type="AlphaFoldDB" id="A0A2G8JSI7"/>
<proteinExistence type="predicted"/>
<dbReference type="Proteomes" id="UP000230750">
    <property type="component" value="Unassembled WGS sequence"/>
</dbReference>
<evidence type="ECO:0000313" key="2">
    <source>
        <dbReference type="Proteomes" id="UP000230750"/>
    </source>
</evidence>
<protein>
    <submittedName>
        <fullName evidence="1">Uncharacterized protein</fullName>
    </submittedName>
</protein>
<sequence length="174" mass="19727">MQTGYLPPTNSISFEASKLEDKLDIVMSILTENASALIKNVSFEKKTDIFQLLMGTVLVAAENELNMAEVKEMFKIPPSHLRDELLVAPAATGKLRVGNTSFTHTDFGSLRQGKWLNDQIIHAYLNLLMQEHHGKVYMLPSFLGLKWDRQSYDEWLYSMGMVHDTDTCVCSKKL</sequence>